<name>A0ABW4PUX5_9MICO</name>
<keyword evidence="5 6" id="KW-0472">Membrane</keyword>
<dbReference type="InterPro" id="IPR002781">
    <property type="entry name" value="TM_pro_TauE-like"/>
</dbReference>
<evidence type="ECO:0000256" key="6">
    <source>
        <dbReference type="RuleBase" id="RU363041"/>
    </source>
</evidence>
<comment type="subcellular location">
    <subcellularLocation>
        <location evidence="6">Cell membrane</location>
        <topology evidence="6">Multi-pass membrane protein</topology>
    </subcellularLocation>
    <subcellularLocation>
        <location evidence="1">Membrane</location>
        <topology evidence="1">Multi-pass membrane protein</topology>
    </subcellularLocation>
</comment>
<organism evidence="7 8">
    <name type="scientific">Brachybacterium rhamnosum</name>
    <dbReference type="NCBI Taxonomy" id="173361"/>
    <lineage>
        <taxon>Bacteria</taxon>
        <taxon>Bacillati</taxon>
        <taxon>Actinomycetota</taxon>
        <taxon>Actinomycetes</taxon>
        <taxon>Micrococcales</taxon>
        <taxon>Dermabacteraceae</taxon>
        <taxon>Brachybacterium</taxon>
    </lineage>
</organism>
<accession>A0ABW4PUX5</accession>
<dbReference type="Proteomes" id="UP001597280">
    <property type="component" value="Unassembled WGS sequence"/>
</dbReference>
<feature type="transmembrane region" description="Helical" evidence="6">
    <location>
        <begin position="74"/>
        <end position="93"/>
    </location>
</feature>
<dbReference type="PANTHER" id="PTHR43701:SF2">
    <property type="entry name" value="MEMBRANE TRANSPORTER PROTEIN YJNA-RELATED"/>
    <property type="match status" value="1"/>
</dbReference>
<feature type="transmembrane region" description="Helical" evidence="6">
    <location>
        <begin position="258"/>
        <end position="277"/>
    </location>
</feature>
<feature type="transmembrane region" description="Helical" evidence="6">
    <location>
        <begin position="202"/>
        <end position="223"/>
    </location>
</feature>
<dbReference type="PANTHER" id="PTHR43701">
    <property type="entry name" value="MEMBRANE TRANSPORTER PROTEIN MJ0441-RELATED"/>
    <property type="match status" value="1"/>
</dbReference>
<protein>
    <recommendedName>
        <fullName evidence="6">Probable membrane transporter protein</fullName>
    </recommendedName>
</protein>
<gene>
    <name evidence="7" type="ORF">ACFSDA_05855</name>
</gene>
<comment type="similarity">
    <text evidence="2 6">Belongs to the 4-toluene sulfonate uptake permease (TSUP) (TC 2.A.102) family.</text>
</comment>
<evidence type="ECO:0000256" key="3">
    <source>
        <dbReference type="ARBA" id="ARBA00022692"/>
    </source>
</evidence>
<feature type="transmembrane region" description="Helical" evidence="6">
    <location>
        <begin position="44"/>
        <end position="62"/>
    </location>
</feature>
<dbReference type="EMBL" id="JBHUFL010000002">
    <property type="protein sequence ID" value="MFD1834598.1"/>
    <property type="molecule type" value="Genomic_DNA"/>
</dbReference>
<dbReference type="InterPro" id="IPR051598">
    <property type="entry name" value="TSUP/Inactive_protease-like"/>
</dbReference>
<evidence type="ECO:0000313" key="7">
    <source>
        <dbReference type="EMBL" id="MFD1834598.1"/>
    </source>
</evidence>
<evidence type="ECO:0000313" key="8">
    <source>
        <dbReference type="Proteomes" id="UP001597280"/>
    </source>
</evidence>
<feature type="transmembrane region" description="Helical" evidence="6">
    <location>
        <begin position="99"/>
        <end position="117"/>
    </location>
</feature>
<keyword evidence="4 6" id="KW-1133">Transmembrane helix</keyword>
<keyword evidence="3 6" id="KW-0812">Transmembrane</keyword>
<evidence type="ECO:0000256" key="5">
    <source>
        <dbReference type="ARBA" id="ARBA00023136"/>
    </source>
</evidence>
<dbReference type="RefSeq" id="WP_343903866.1">
    <property type="nucleotide sequence ID" value="NZ_BAAAIS010000002.1"/>
</dbReference>
<keyword evidence="6" id="KW-1003">Cell membrane</keyword>
<keyword evidence="8" id="KW-1185">Reference proteome</keyword>
<evidence type="ECO:0000256" key="2">
    <source>
        <dbReference type="ARBA" id="ARBA00009142"/>
    </source>
</evidence>
<feature type="transmembrane region" description="Helical" evidence="6">
    <location>
        <begin position="138"/>
        <end position="165"/>
    </location>
</feature>
<proteinExistence type="inferred from homology"/>
<reference evidence="8" key="1">
    <citation type="journal article" date="2019" name="Int. J. Syst. Evol. Microbiol.">
        <title>The Global Catalogue of Microorganisms (GCM) 10K type strain sequencing project: providing services to taxonomists for standard genome sequencing and annotation.</title>
        <authorList>
            <consortium name="The Broad Institute Genomics Platform"/>
            <consortium name="The Broad Institute Genome Sequencing Center for Infectious Disease"/>
            <person name="Wu L."/>
            <person name="Ma J."/>
        </authorList>
    </citation>
    <scope>NUCLEOTIDE SEQUENCE [LARGE SCALE GENOMIC DNA]</scope>
    <source>
        <strain evidence="8">JCM 11650</strain>
    </source>
</reference>
<evidence type="ECO:0000256" key="1">
    <source>
        <dbReference type="ARBA" id="ARBA00004141"/>
    </source>
</evidence>
<sequence length="289" mass="28706">MTFTLVLTLVLGILIGVSLGLLGGGGSILTVPILTYVAGLPPREAITASLFVVGVTSAVSAVNHARAGRVRWRTGLIFGTAGMVGAFGGGVLGGHVPGTVLMIAFALVMVAASIAMLRGRRGTHAGGPPRSEVPMVKIVVEGLAVGLVTGLVGAGGGFLIVPALALLGGLPMPVAVGTSLLVIAINAFAGLAGHLTSVPLDWALVGGMTIAASIGSLAGARLAGRIPEQTLRKSFGLFVLVMGAFVLAQELPGNAGTITGTVAALLALAAAGCWFLLPSCPLRTARKDA</sequence>
<comment type="caution">
    <text evidence="7">The sequence shown here is derived from an EMBL/GenBank/DDBJ whole genome shotgun (WGS) entry which is preliminary data.</text>
</comment>
<dbReference type="Pfam" id="PF01925">
    <property type="entry name" value="TauE"/>
    <property type="match status" value="1"/>
</dbReference>
<evidence type="ECO:0000256" key="4">
    <source>
        <dbReference type="ARBA" id="ARBA00022989"/>
    </source>
</evidence>